<evidence type="ECO:0000256" key="1">
    <source>
        <dbReference type="SAM" id="MobiDB-lite"/>
    </source>
</evidence>
<evidence type="ECO:0000313" key="3">
    <source>
        <dbReference type="Proteomes" id="UP000053259"/>
    </source>
</evidence>
<dbReference type="Proteomes" id="UP000053259">
    <property type="component" value="Unassembled WGS sequence"/>
</dbReference>
<dbReference type="RefSeq" id="XP_016213652.1">
    <property type="nucleotide sequence ID" value="XM_016358551.1"/>
</dbReference>
<evidence type="ECO:0000313" key="2">
    <source>
        <dbReference type="EMBL" id="KIW03783.1"/>
    </source>
</evidence>
<dbReference type="OrthoDB" id="5876637at2759"/>
<dbReference type="PANTHER" id="PTHR40644">
    <property type="entry name" value="UPF0653 PROTEIN C607.02C"/>
    <property type="match status" value="1"/>
</dbReference>
<dbReference type="PANTHER" id="PTHR40644:SF1">
    <property type="entry name" value="UPF0653 PROTEIN C607.02C"/>
    <property type="match status" value="1"/>
</dbReference>
<feature type="compositionally biased region" description="Basic and acidic residues" evidence="1">
    <location>
        <begin position="52"/>
        <end position="62"/>
    </location>
</feature>
<keyword evidence="3" id="KW-1185">Reference proteome</keyword>
<dbReference type="InParanoid" id="A0A0D2AAI1"/>
<gene>
    <name evidence="2" type="ORF">PV09_05086</name>
</gene>
<dbReference type="AlphaFoldDB" id="A0A0D2AAI1"/>
<protein>
    <submittedName>
        <fullName evidence="2">Uncharacterized protein</fullName>
    </submittedName>
</protein>
<dbReference type="GeneID" id="27313059"/>
<feature type="region of interest" description="Disordered" evidence="1">
    <location>
        <begin position="1"/>
        <end position="128"/>
    </location>
</feature>
<feature type="compositionally biased region" description="Basic residues" evidence="1">
    <location>
        <begin position="42"/>
        <end position="51"/>
    </location>
</feature>
<feature type="compositionally biased region" description="Basic and acidic residues" evidence="1">
    <location>
        <begin position="107"/>
        <end position="128"/>
    </location>
</feature>
<dbReference type="VEuPathDB" id="FungiDB:PV09_05086"/>
<dbReference type="HOGENOM" id="CLU_053180_1_0_1"/>
<name>A0A0D2AAI1_9PEZI</name>
<organism evidence="2 3">
    <name type="scientific">Verruconis gallopava</name>
    <dbReference type="NCBI Taxonomy" id="253628"/>
    <lineage>
        <taxon>Eukaryota</taxon>
        <taxon>Fungi</taxon>
        <taxon>Dikarya</taxon>
        <taxon>Ascomycota</taxon>
        <taxon>Pezizomycotina</taxon>
        <taxon>Dothideomycetes</taxon>
        <taxon>Pleosporomycetidae</taxon>
        <taxon>Venturiales</taxon>
        <taxon>Sympoventuriaceae</taxon>
        <taxon>Verruconis</taxon>
    </lineage>
</organism>
<sequence>MPHKHKRRKTSDDAAFDLPPTTLAKALPVKNATAKPTEGKHHISQQKKKKNKEQAYQDDTPRAFKQLMQLRKTGKGYKGLDDGPQKRQAQQKAGDKRKRNQDDQEPEDRPSEEAESKPELKIRPGERLSDYAARVDRALPVAGLITKNNKVEGMREQRKTRHEKKLQRLVNNWKAEEARRIEKAEEEWDEVEEEIDEQKAMWEAHAPTSRKKAKRKGNDDDPWAELKKKRDKPKGVFDVAQAPPQFTKVPKAFKIRDGAGVKVDNVPNVGSLRRQEILSETRQDVINRYRQMMQAKRGEA</sequence>
<dbReference type="EMBL" id="KN847543">
    <property type="protein sequence ID" value="KIW03783.1"/>
    <property type="molecule type" value="Genomic_DNA"/>
</dbReference>
<reference evidence="2 3" key="1">
    <citation type="submission" date="2015-01" db="EMBL/GenBank/DDBJ databases">
        <title>The Genome Sequence of Ochroconis gallopava CBS43764.</title>
        <authorList>
            <consortium name="The Broad Institute Genomics Platform"/>
            <person name="Cuomo C."/>
            <person name="de Hoog S."/>
            <person name="Gorbushina A."/>
            <person name="Stielow B."/>
            <person name="Teixiera M."/>
            <person name="Abouelleil A."/>
            <person name="Chapman S.B."/>
            <person name="Priest M."/>
            <person name="Young S.K."/>
            <person name="Wortman J."/>
            <person name="Nusbaum C."/>
            <person name="Birren B."/>
        </authorList>
    </citation>
    <scope>NUCLEOTIDE SEQUENCE [LARGE SCALE GENOMIC DNA]</scope>
    <source>
        <strain evidence="2 3">CBS 43764</strain>
    </source>
</reference>
<proteinExistence type="predicted"/>
<accession>A0A0D2AAI1</accession>
<feature type="region of interest" description="Disordered" evidence="1">
    <location>
        <begin position="198"/>
        <end position="243"/>
    </location>
</feature>
<feature type="compositionally biased region" description="Basic and acidic residues" evidence="1">
    <location>
        <begin position="216"/>
        <end position="228"/>
    </location>
</feature>